<keyword evidence="1" id="KW-0812">Transmembrane</keyword>
<feature type="transmembrane region" description="Helical" evidence="1">
    <location>
        <begin position="12"/>
        <end position="38"/>
    </location>
</feature>
<evidence type="ECO:0000256" key="1">
    <source>
        <dbReference type="SAM" id="Phobius"/>
    </source>
</evidence>
<dbReference type="EMBL" id="WWCK01000001">
    <property type="protein sequence ID" value="MYM65423.1"/>
    <property type="molecule type" value="Genomic_DNA"/>
</dbReference>
<dbReference type="Proteomes" id="UP000450012">
    <property type="component" value="Unassembled WGS sequence"/>
</dbReference>
<protein>
    <submittedName>
        <fullName evidence="2">Uncharacterized protein</fullName>
    </submittedName>
</protein>
<accession>A0A7X4KAM2</accession>
<gene>
    <name evidence="2" type="ORF">GTP45_01070</name>
</gene>
<proteinExistence type="predicted"/>
<keyword evidence="1" id="KW-1133">Transmembrane helix</keyword>
<name>A0A7X4KAM2_9BURK</name>
<dbReference type="AlphaFoldDB" id="A0A7X4KAM2"/>
<keyword evidence="3" id="KW-1185">Reference proteome</keyword>
<evidence type="ECO:0000313" key="3">
    <source>
        <dbReference type="Proteomes" id="UP000450012"/>
    </source>
</evidence>
<organism evidence="2 3">
    <name type="scientific">Duganella rivi</name>
    <dbReference type="NCBI Taxonomy" id="2666083"/>
    <lineage>
        <taxon>Bacteria</taxon>
        <taxon>Pseudomonadati</taxon>
        <taxon>Pseudomonadota</taxon>
        <taxon>Betaproteobacteria</taxon>
        <taxon>Burkholderiales</taxon>
        <taxon>Oxalobacteraceae</taxon>
        <taxon>Telluria group</taxon>
        <taxon>Duganella</taxon>
    </lineage>
</organism>
<comment type="caution">
    <text evidence="2">The sequence shown here is derived from an EMBL/GenBank/DDBJ whole genome shotgun (WGS) entry which is preliminary data.</text>
</comment>
<keyword evidence="1" id="KW-0472">Membrane</keyword>
<reference evidence="2 3" key="1">
    <citation type="submission" date="2019-12" db="EMBL/GenBank/DDBJ databases">
        <title>Novel species isolated from a subtropical stream in China.</title>
        <authorList>
            <person name="Lu H."/>
        </authorList>
    </citation>
    <scope>NUCLEOTIDE SEQUENCE [LARGE SCALE GENOMIC DNA]</scope>
    <source>
        <strain evidence="2 3">FT55W</strain>
    </source>
</reference>
<evidence type="ECO:0000313" key="2">
    <source>
        <dbReference type="EMBL" id="MYM65423.1"/>
    </source>
</evidence>
<sequence length="129" mass="13442">MVAGASGALVSYLWKAATVVLAIMLMVVGVGSGTGWWLASAARDKAMVDLRTEQGINAQLRAGVDAQNTAILAQAKLAREAEARGAAAQQAAAANGRRYDQALQQITGVRAASCADAMPYVNQLLEKVR</sequence>